<sequence length="153" mass="17290">MTREDRAGRGRVEVAYDCFRFKHVAGTVARAVRAALFFGKKEKTAVFVFLVSDSVMAKINRETRGKNRATNVLSFVPPGGFPHPEAGDKNPYLGEIYLAPDFIKKSREDIAFLAIHAALHLLGYSHAQNNDRIEMEACEKKIYSAYVKHHHRN</sequence>
<keyword evidence="6 7" id="KW-0862">Zinc</keyword>
<comment type="similarity">
    <text evidence="1 7">Belongs to the endoribonuclease YbeY family.</text>
</comment>
<evidence type="ECO:0000256" key="6">
    <source>
        <dbReference type="ARBA" id="ARBA00022833"/>
    </source>
</evidence>
<dbReference type="EMBL" id="LCLJ01000004">
    <property type="protein sequence ID" value="KKU15746.1"/>
    <property type="molecule type" value="Genomic_DNA"/>
</dbReference>
<dbReference type="AlphaFoldDB" id="A0A0G1N556"/>
<keyword evidence="3 7" id="KW-0479">Metal-binding</keyword>
<keyword evidence="7" id="KW-0963">Cytoplasm</keyword>
<keyword evidence="5 7" id="KW-0378">Hydrolase</keyword>
<evidence type="ECO:0000313" key="8">
    <source>
        <dbReference type="EMBL" id="KKU15746.1"/>
    </source>
</evidence>
<gene>
    <name evidence="7" type="primary">ybeY</name>
    <name evidence="8" type="ORF">UX22_C0004G0067</name>
</gene>
<dbReference type="GO" id="GO:0004521">
    <property type="term" value="F:RNA endonuclease activity"/>
    <property type="evidence" value="ECO:0007669"/>
    <property type="project" value="UniProtKB-UniRule"/>
</dbReference>
<dbReference type="EC" id="3.1.-.-" evidence="7"/>
<dbReference type="Gene3D" id="3.40.390.30">
    <property type="entry name" value="Metalloproteases ('zincins'), catalytic domain"/>
    <property type="match status" value="1"/>
</dbReference>
<comment type="subcellular location">
    <subcellularLocation>
        <location evidence="7">Cytoplasm</location>
    </subcellularLocation>
</comment>
<dbReference type="InterPro" id="IPR002036">
    <property type="entry name" value="YbeY"/>
</dbReference>
<name>A0A0G1N556_9BACT</name>
<evidence type="ECO:0000256" key="4">
    <source>
        <dbReference type="ARBA" id="ARBA00022759"/>
    </source>
</evidence>
<accession>A0A0G1N556</accession>
<comment type="caution">
    <text evidence="8">The sequence shown here is derived from an EMBL/GenBank/DDBJ whole genome shotgun (WGS) entry which is preliminary data.</text>
</comment>
<dbReference type="HAMAP" id="MF_00009">
    <property type="entry name" value="Endoribonucl_YbeY"/>
    <property type="match status" value="1"/>
</dbReference>
<evidence type="ECO:0000256" key="1">
    <source>
        <dbReference type="ARBA" id="ARBA00010875"/>
    </source>
</evidence>
<dbReference type="PROSITE" id="PS01306">
    <property type="entry name" value="UPF0054"/>
    <property type="match status" value="1"/>
</dbReference>
<keyword evidence="7" id="KW-0698">rRNA processing</keyword>
<keyword evidence="4 7" id="KW-0255">Endonuclease</keyword>
<protein>
    <recommendedName>
        <fullName evidence="7">Endoribonuclease YbeY</fullName>
        <ecNumber evidence="7">3.1.-.-</ecNumber>
    </recommendedName>
</protein>
<comment type="cofactor">
    <cofactor evidence="7">
        <name>Zn(2+)</name>
        <dbReference type="ChEBI" id="CHEBI:29105"/>
    </cofactor>
    <text evidence="7">Binds 1 zinc ion.</text>
</comment>
<dbReference type="GO" id="GO:0008270">
    <property type="term" value="F:zinc ion binding"/>
    <property type="evidence" value="ECO:0007669"/>
    <property type="project" value="UniProtKB-UniRule"/>
</dbReference>
<dbReference type="GO" id="GO:0004222">
    <property type="term" value="F:metalloendopeptidase activity"/>
    <property type="evidence" value="ECO:0007669"/>
    <property type="project" value="InterPro"/>
</dbReference>
<evidence type="ECO:0000256" key="3">
    <source>
        <dbReference type="ARBA" id="ARBA00022723"/>
    </source>
</evidence>
<feature type="binding site" evidence="7">
    <location>
        <position position="120"/>
    </location>
    <ligand>
        <name>Zn(2+)</name>
        <dbReference type="ChEBI" id="CHEBI:29105"/>
        <note>catalytic</note>
    </ligand>
</feature>
<dbReference type="InterPro" id="IPR023091">
    <property type="entry name" value="MetalPrtase_cat_dom_sf_prd"/>
</dbReference>
<feature type="binding site" evidence="7">
    <location>
        <position position="116"/>
    </location>
    <ligand>
        <name>Zn(2+)</name>
        <dbReference type="ChEBI" id="CHEBI:29105"/>
        <note>catalytic</note>
    </ligand>
</feature>
<dbReference type="GO" id="GO:0005737">
    <property type="term" value="C:cytoplasm"/>
    <property type="evidence" value="ECO:0007669"/>
    <property type="project" value="UniProtKB-SubCell"/>
</dbReference>
<organism evidence="8 9">
    <name type="scientific">Candidatus Jorgensenbacteria bacterium GW2011_GWA2_45_9</name>
    <dbReference type="NCBI Taxonomy" id="1618663"/>
    <lineage>
        <taxon>Bacteria</taxon>
        <taxon>Candidatus Joergenseniibacteriota</taxon>
    </lineage>
</organism>
<keyword evidence="2 7" id="KW-0540">Nuclease</keyword>
<evidence type="ECO:0000256" key="7">
    <source>
        <dbReference type="HAMAP-Rule" id="MF_00009"/>
    </source>
</evidence>
<evidence type="ECO:0000256" key="2">
    <source>
        <dbReference type="ARBA" id="ARBA00022722"/>
    </source>
</evidence>
<proteinExistence type="inferred from homology"/>
<reference evidence="8 9" key="1">
    <citation type="journal article" date="2015" name="Nature">
        <title>rRNA introns, odd ribosomes, and small enigmatic genomes across a large radiation of phyla.</title>
        <authorList>
            <person name="Brown C.T."/>
            <person name="Hug L.A."/>
            <person name="Thomas B.C."/>
            <person name="Sharon I."/>
            <person name="Castelle C.J."/>
            <person name="Singh A."/>
            <person name="Wilkins M.J."/>
            <person name="Williams K.H."/>
            <person name="Banfield J.F."/>
        </authorList>
    </citation>
    <scope>NUCLEOTIDE SEQUENCE [LARGE SCALE GENOMIC DNA]</scope>
</reference>
<dbReference type="NCBIfam" id="TIGR00043">
    <property type="entry name" value="rRNA maturation RNase YbeY"/>
    <property type="match status" value="1"/>
</dbReference>
<dbReference type="InterPro" id="IPR020549">
    <property type="entry name" value="YbeY_CS"/>
</dbReference>
<dbReference type="Pfam" id="PF02130">
    <property type="entry name" value="YbeY"/>
    <property type="match status" value="1"/>
</dbReference>
<feature type="binding site" evidence="7">
    <location>
        <position position="126"/>
    </location>
    <ligand>
        <name>Zn(2+)</name>
        <dbReference type="ChEBI" id="CHEBI:29105"/>
        <note>catalytic</note>
    </ligand>
</feature>
<comment type="function">
    <text evidence="7">Single strand-specific metallo-endoribonuclease involved in late-stage 70S ribosome quality control and in maturation of the 3' terminus of the 16S rRNA.</text>
</comment>
<keyword evidence="7" id="KW-0690">Ribosome biogenesis</keyword>
<dbReference type="SUPFAM" id="SSF55486">
    <property type="entry name" value="Metalloproteases ('zincins'), catalytic domain"/>
    <property type="match status" value="1"/>
</dbReference>
<dbReference type="GO" id="GO:0006364">
    <property type="term" value="P:rRNA processing"/>
    <property type="evidence" value="ECO:0007669"/>
    <property type="project" value="UniProtKB-UniRule"/>
</dbReference>
<evidence type="ECO:0000256" key="5">
    <source>
        <dbReference type="ARBA" id="ARBA00022801"/>
    </source>
</evidence>
<evidence type="ECO:0000313" key="9">
    <source>
        <dbReference type="Proteomes" id="UP000034727"/>
    </source>
</evidence>
<dbReference type="Proteomes" id="UP000034727">
    <property type="component" value="Unassembled WGS sequence"/>
</dbReference>